<dbReference type="InterPro" id="IPR012349">
    <property type="entry name" value="Split_barrel_FMN-bd"/>
</dbReference>
<evidence type="ECO:0000313" key="2">
    <source>
        <dbReference type="EMBL" id="KAA9159065.1"/>
    </source>
</evidence>
<reference evidence="2" key="1">
    <citation type="submission" date="2019-09" db="EMBL/GenBank/DDBJ databases">
        <authorList>
            <person name="Teo W.F.A."/>
            <person name="Duangmal K."/>
        </authorList>
    </citation>
    <scope>NUCLEOTIDE SEQUENCE [LARGE SCALE GENOMIC DNA]</scope>
    <source>
        <strain evidence="2">K81G1</strain>
    </source>
</reference>
<dbReference type="PANTHER" id="PTHR35802">
    <property type="entry name" value="PROTEASE SYNTHASE AND SPORULATION PROTEIN PAI 2"/>
    <property type="match status" value="1"/>
</dbReference>
<comment type="caution">
    <text evidence="2">The sequence shown here is derived from an EMBL/GenBank/DDBJ whole genome shotgun (WGS) entry which is preliminary data.</text>
</comment>
<dbReference type="RefSeq" id="WP_144749175.1">
    <property type="nucleotide sequence ID" value="NZ_VMNW02000031.1"/>
</dbReference>
<dbReference type="Gene3D" id="2.30.110.10">
    <property type="entry name" value="Electron Transport, Fmn-binding Protein, Chain A"/>
    <property type="match status" value="1"/>
</dbReference>
<name>A0A5N0V294_9PSEU</name>
<dbReference type="OrthoDB" id="9794948at2"/>
<dbReference type="PIRSF" id="PIRSF010372">
    <property type="entry name" value="PaiB"/>
    <property type="match status" value="1"/>
</dbReference>
<organism evidence="2 3">
    <name type="scientific">Amycolatopsis acidicola</name>
    <dbReference type="NCBI Taxonomy" id="2596893"/>
    <lineage>
        <taxon>Bacteria</taxon>
        <taxon>Bacillati</taxon>
        <taxon>Actinomycetota</taxon>
        <taxon>Actinomycetes</taxon>
        <taxon>Pseudonocardiales</taxon>
        <taxon>Pseudonocardiaceae</taxon>
        <taxon>Amycolatopsis</taxon>
    </lineage>
</organism>
<keyword evidence="3" id="KW-1185">Reference proteome</keyword>
<dbReference type="EMBL" id="VMNW02000031">
    <property type="protein sequence ID" value="KAA9159065.1"/>
    <property type="molecule type" value="Genomic_DNA"/>
</dbReference>
<accession>A0A5N0V294</accession>
<gene>
    <name evidence="2" type="ORF">FPZ12_021175</name>
</gene>
<dbReference type="Pfam" id="PF04299">
    <property type="entry name" value="FMN_bind_2"/>
    <property type="match status" value="1"/>
</dbReference>
<dbReference type="PANTHER" id="PTHR35802:SF1">
    <property type="entry name" value="PROTEASE SYNTHASE AND SPORULATION PROTEIN PAI 2"/>
    <property type="match status" value="1"/>
</dbReference>
<dbReference type="SUPFAM" id="SSF50475">
    <property type="entry name" value="FMN-binding split barrel"/>
    <property type="match status" value="1"/>
</dbReference>
<sequence length="210" mass="22905">MWVNPLYLRDRPAALGFVSRNPLATVVGTAPVEAAHLPLLLDDPEDPRYLIGHIPLADPLSAQLRRKSTVLAVFGGAGSYISPAVHAETVLPTYNFVAVHVTGGAEVVDDEDFLRAHLRALTHAGETAKSYAPYREWSIQGAAAERAESLLPRITAYRIEIERLEAKFKLGQNRTAADRRRIHDALATSADPNDREIAALMAEEAQPVSP</sequence>
<dbReference type="InterPro" id="IPR007396">
    <property type="entry name" value="TR_PAI2-type"/>
</dbReference>
<protein>
    <submittedName>
        <fullName evidence="2">FMN-binding negative transcriptional regulator</fullName>
    </submittedName>
</protein>
<feature type="region of interest" description="Disordered" evidence="1">
    <location>
        <begin position="185"/>
        <end position="210"/>
    </location>
</feature>
<dbReference type="Proteomes" id="UP000319769">
    <property type="component" value="Unassembled WGS sequence"/>
</dbReference>
<evidence type="ECO:0000256" key="1">
    <source>
        <dbReference type="SAM" id="MobiDB-lite"/>
    </source>
</evidence>
<evidence type="ECO:0000313" key="3">
    <source>
        <dbReference type="Proteomes" id="UP000319769"/>
    </source>
</evidence>
<proteinExistence type="predicted"/>
<dbReference type="AlphaFoldDB" id="A0A5N0V294"/>